<organism evidence="3 4">
    <name type="scientific">Thermothielavioides terrestris</name>
    <dbReference type="NCBI Taxonomy" id="2587410"/>
    <lineage>
        <taxon>Eukaryota</taxon>
        <taxon>Fungi</taxon>
        <taxon>Dikarya</taxon>
        <taxon>Ascomycota</taxon>
        <taxon>Pezizomycotina</taxon>
        <taxon>Sordariomycetes</taxon>
        <taxon>Sordariomycetidae</taxon>
        <taxon>Sordariales</taxon>
        <taxon>Chaetomiaceae</taxon>
        <taxon>Thermothielavioides</taxon>
    </lineage>
</organism>
<gene>
    <name evidence="3" type="ORF">TT172_LOCUS7974</name>
</gene>
<reference evidence="3 4" key="1">
    <citation type="submission" date="2018-04" db="EMBL/GenBank/DDBJ databases">
        <authorList>
            <person name="Huttner S."/>
            <person name="Dainat J."/>
        </authorList>
    </citation>
    <scope>NUCLEOTIDE SEQUENCE [LARGE SCALE GENOMIC DNA]</scope>
</reference>
<keyword evidence="2" id="KW-0732">Signal</keyword>
<feature type="compositionally biased region" description="Low complexity" evidence="1">
    <location>
        <begin position="165"/>
        <end position="180"/>
    </location>
</feature>
<dbReference type="PANTHER" id="PTHR34883">
    <property type="entry name" value="SERINE-RICH PROTEIN, PUTATIVE-RELATED-RELATED"/>
    <property type="match status" value="1"/>
</dbReference>
<protein>
    <submittedName>
        <fullName evidence="3">16b25aa2-a6c8-4ff8-a8c7-ce1631159e3c</fullName>
    </submittedName>
</protein>
<evidence type="ECO:0000256" key="2">
    <source>
        <dbReference type="SAM" id="SignalP"/>
    </source>
</evidence>
<dbReference type="CDD" id="cd00920">
    <property type="entry name" value="Cupredoxin"/>
    <property type="match status" value="1"/>
</dbReference>
<proteinExistence type="predicted"/>
<feature type="signal peptide" evidence="2">
    <location>
        <begin position="1"/>
        <end position="18"/>
    </location>
</feature>
<evidence type="ECO:0000256" key="1">
    <source>
        <dbReference type="SAM" id="MobiDB-lite"/>
    </source>
</evidence>
<dbReference type="Proteomes" id="UP000289323">
    <property type="component" value="Unassembled WGS sequence"/>
</dbReference>
<name>A0A3S4ATF9_9PEZI</name>
<dbReference type="InterPro" id="IPR052953">
    <property type="entry name" value="Ser-rich/MCO-related"/>
</dbReference>
<accession>A0A3S4ATF9</accession>
<feature type="region of interest" description="Disordered" evidence="1">
    <location>
        <begin position="150"/>
        <end position="234"/>
    </location>
</feature>
<dbReference type="AlphaFoldDB" id="A0A3S4ATF9"/>
<feature type="compositionally biased region" description="Low complexity" evidence="1">
    <location>
        <begin position="197"/>
        <end position="227"/>
    </location>
</feature>
<sequence>MLAPSTLVLAGLTAHAAAKTIPVVVGKNGLTFQPDEIQAEVGDVLEFRFYAKNHSVVAGDFSKACVPAEENGFFSGFFPTTGTGANSQVFHVTVSHTNPVPIYCSQNTGQHCKNGMVAVINPDTSGNSDMTLQAYKSLASQAGNAISPPGGVFGGQVAPNPNANSSSSASASAPSTTSSSSGGGAGGYGGGSGSDSGSGQTTAAPSASGAAAGGSSTTTGASASPPARTRRRWRRARRLRACWLRRLF</sequence>
<dbReference type="Gene3D" id="2.60.40.420">
    <property type="entry name" value="Cupredoxins - blue copper proteins"/>
    <property type="match status" value="1"/>
</dbReference>
<dbReference type="SUPFAM" id="SSF49503">
    <property type="entry name" value="Cupredoxins"/>
    <property type="match status" value="1"/>
</dbReference>
<dbReference type="InterPro" id="IPR008972">
    <property type="entry name" value="Cupredoxin"/>
</dbReference>
<evidence type="ECO:0000313" key="3">
    <source>
        <dbReference type="EMBL" id="SPQ25555.1"/>
    </source>
</evidence>
<dbReference type="PANTHER" id="PTHR34883:SF20">
    <property type="entry name" value="PHYTOCYANIN DOMAIN-CONTAINING PROTEIN"/>
    <property type="match status" value="1"/>
</dbReference>
<feature type="compositionally biased region" description="Gly residues" evidence="1">
    <location>
        <begin position="181"/>
        <end position="196"/>
    </location>
</feature>
<evidence type="ECO:0000313" key="4">
    <source>
        <dbReference type="Proteomes" id="UP000289323"/>
    </source>
</evidence>
<feature type="chain" id="PRO_5018775649" evidence="2">
    <location>
        <begin position="19"/>
        <end position="248"/>
    </location>
</feature>
<dbReference type="EMBL" id="OUUZ01000015">
    <property type="protein sequence ID" value="SPQ25555.1"/>
    <property type="molecule type" value="Genomic_DNA"/>
</dbReference>